<evidence type="ECO:0000256" key="2">
    <source>
        <dbReference type="SAM" id="SignalP"/>
    </source>
</evidence>
<feature type="chain" id="PRO_5012843313" evidence="2">
    <location>
        <begin position="23"/>
        <end position="192"/>
    </location>
</feature>
<dbReference type="InterPro" id="IPR003409">
    <property type="entry name" value="MORN"/>
</dbReference>
<gene>
    <name evidence="3" type="ORF">SAMN02745126_01533</name>
</gene>
<dbReference type="PANTHER" id="PTHR23084">
    <property type="entry name" value="PHOSPHATIDYLINOSITOL-4-PHOSPHATE 5-KINASE RELATED"/>
    <property type="match status" value="1"/>
</dbReference>
<evidence type="ECO:0000313" key="3">
    <source>
        <dbReference type="EMBL" id="SJZ53674.1"/>
    </source>
</evidence>
<dbReference type="AlphaFoldDB" id="A0A1T4LGV6"/>
<dbReference type="Pfam" id="PF02493">
    <property type="entry name" value="MORN"/>
    <property type="match status" value="2"/>
</dbReference>
<keyword evidence="4" id="KW-1185">Reference proteome</keyword>
<sequence>MRLAIYITFLLLTALPPTGLPAQQLAAASDTECPWPDPDSVQISWTAPCEEGTWLLDTEVGCRMWDWHPDPGDKAVWSGACIHGQLEGYGVLQWYEHGQPIDRFEGTYLHNRREGFGRYRWNDHDRYEGLYAADVSQGTGTAVIDGETFRGNWQRGCFVKDGRVVAIGTPRSSCDAVGLSAPDRRRHGTPSF</sequence>
<dbReference type="EMBL" id="FUWJ01000001">
    <property type="protein sequence ID" value="SJZ53674.1"/>
    <property type="molecule type" value="Genomic_DNA"/>
</dbReference>
<reference evidence="4" key="1">
    <citation type="submission" date="2017-02" db="EMBL/GenBank/DDBJ databases">
        <authorList>
            <person name="Varghese N."/>
            <person name="Submissions S."/>
        </authorList>
    </citation>
    <scope>NUCLEOTIDE SEQUENCE [LARGE SCALE GENOMIC DNA]</scope>
    <source>
        <strain evidence="4">ATCC 27094</strain>
    </source>
</reference>
<dbReference type="STRING" id="225324.SAMN02745126_01533"/>
<evidence type="ECO:0000256" key="1">
    <source>
        <dbReference type="ARBA" id="ARBA00022737"/>
    </source>
</evidence>
<keyword evidence="2" id="KW-0732">Signal</keyword>
<organism evidence="3 4">
    <name type="scientific">Enhydrobacter aerosaccus</name>
    <dbReference type="NCBI Taxonomy" id="225324"/>
    <lineage>
        <taxon>Bacteria</taxon>
        <taxon>Pseudomonadati</taxon>
        <taxon>Pseudomonadota</taxon>
        <taxon>Alphaproteobacteria</taxon>
        <taxon>Hyphomicrobiales</taxon>
        <taxon>Enhydrobacter</taxon>
    </lineage>
</organism>
<dbReference type="SUPFAM" id="SSF82185">
    <property type="entry name" value="Histone H3 K4-specific methyltransferase SET7/9 N-terminal domain"/>
    <property type="match status" value="1"/>
</dbReference>
<dbReference type="Proteomes" id="UP000190092">
    <property type="component" value="Unassembled WGS sequence"/>
</dbReference>
<feature type="signal peptide" evidence="2">
    <location>
        <begin position="1"/>
        <end position="22"/>
    </location>
</feature>
<proteinExistence type="predicted"/>
<dbReference type="PANTHER" id="PTHR23084:SF263">
    <property type="entry name" value="MORN REPEAT-CONTAINING PROTEIN 1"/>
    <property type="match status" value="1"/>
</dbReference>
<dbReference type="Gene3D" id="2.20.110.10">
    <property type="entry name" value="Histone H3 K4-specific methyltransferase SET7/9 N-terminal domain"/>
    <property type="match status" value="1"/>
</dbReference>
<keyword evidence="1" id="KW-0677">Repeat</keyword>
<name>A0A1T4LGV6_9HYPH</name>
<protein>
    <submittedName>
        <fullName evidence="3">MORN repeat-containing protein</fullName>
    </submittedName>
</protein>
<evidence type="ECO:0000313" key="4">
    <source>
        <dbReference type="Proteomes" id="UP000190092"/>
    </source>
</evidence>
<accession>A0A1T4LGV6</accession>